<feature type="compositionally biased region" description="Polar residues" evidence="1">
    <location>
        <begin position="157"/>
        <end position="168"/>
    </location>
</feature>
<dbReference type="Proteomes" id="UP000243015">
    <property type="component" value="Unassembled WGS sequence"/>
</dbReference>
<feature type="domain" description="DUF7924" evidence="2">
    <location>
        <begin position="233"/>
        <end position="457"/>
    </location>
</feature>
<organism evidence="3 4">
    <name type="scientific">Trichophyton rubrum</name>
    <name type="common">Athlete's foot fungus</name>
    <name type="synonym">Epidermophyton rubrum</name>
    <dbReference type="NCBI Taxonomy" id="5551"/>
    <lineage>
        <taxon>Eukaryota</taxon>
        <taxon>Fungi</taxon>
        <taxon>Dikarya</taxon>
        <taxon>Ascomycota</taxon>
        <taxon>Pezizomycotina</taxon>
        <taxon>Eurotiomycetes</taxon>
        <taxon>Eurotiomycetidae</taxon>
        <taxon>Onygenales</taxon>
        <taxon>Arthrodermataceae</taxon>
        <taxon>Trichophyton</taxon>
    </lineage>
</organism>
<evidence type="ECO:0000313" key="4">
    <source>
        <dbReference type="Proteomes" id="UP000243015"/>
    </source>
</evidence>
<dbReference type="AlphaFoldDB" id="A0A178ETB2"/>
<name>A0A178ETB2_TRIRU</name>
<evidence type="ECO:0000256" key="1">
    <source>
        <dbReference type="SAM" id="MobiDB-lite"/>
    </source>
</evidence>
<proteinExistence type="predicted"/>
<reference evidence="3 4" key="1">
    <citation type="submission" date="2016-05" db="EMBL/GenBank/DDBJ databases">
        <title>Genome sequencing of Trichophyton rubrum CMCC(F)T1i isolated from hair.</title>
        <authorList>
            <person name="Zhan P."/>
            <person name="Tao Y."/>
            <person name="Liu W."/>
        </authorList>
    </citation>
    <scope>NUCLEOTIDE SEQUENCE [LARGE SCALE GENOMIC DNA]</scope>
    <source>
        <strain evidence="4">CMCC(F)T1i</strain>
    </source>
</reference>
<dbReference type="VEuPathDB" id="FungiDB:TERG_01517"/>
<dbReference type="InterPro" id="IPR057684">
    <property type="entry name" value="DUF7924"/>
</dbReference>
<feature type="compositionally biased region" description="Polar residues" evidence="1">
    <location>
        <begin position="490"/>
        <end position="501"/>
    </location>
</feature>
<feature type="region of interest" description="Disordered" evidence="1">
    <location>
        <begin position="142"/>
        <end position="177"/>
    </location>
</feature>
<dbReference type="PANTHER" id="PTHR42470:SF2">
    <property type="match status" value="1"/>
</dbReference>
<gene>
    <name evidence="3" type="ORF">A7C99_4985</name>
</gene>
<feature type="compositionally biased region" description="Basic and acidic residues" evidence="1">
    <location>
        <begin position="9"/>
        <end position="26"/>
    </location>
</feature>
<feature type="region of interest" description="Disordered" evidence="1">
    <location>
        <begin position="467"/>
        <end position="508"/>
    </location>
</feature>
<dbReference type="OrthoDB" id="5400850at2759"/>
<feature type="compositionally biased region" description="Basic residues" evidence="1">
    <location>
        <begin position="144"/>
        <end position="156"/>
    </location>
</feature>
<dbReference type="EMBL" id="LHPM01000018">
    <property type="protein sequence ID" value="OAL62603.1"/>
    <property type="molecule type" value="Genomic_DNA"/>
</dbReference>
<accession>A0A178ETB2</accession>
<dbReference type="Pfam" id="PF25545">
    <property type="entry name" value="DUF7924"/>
    <property type="match status" value="1"/>
</dbReference>
<feature type="region of interest" description="Disordered" evidence="1">
    <location>
        <begin position="1"/>
        <end position="57"/>
    </location>
</feature>
<protein>
    <recommendedName>
        <fullName evidence="2">DUF7924 domain-containing protein</fullName>
    </recommendedName>
</protein>
<sequence length="508" mass="58419">MLQHQMLRSSDRLKYQTEKVTRKREAPEDEEKYTKRVKTKTQPTPYRTHPPVLNDIPPCAHAQDLTSKHNHKRPCEDLSLPSPKRPRSFNPAFSLEHPVIEYSIYTTSAESDRPIRYWCEHKSWPKEYFVQQVAPTKDMSYPLARKKSSASLHRKSSNSSLATGSNTPADRESRNGKSAKYWSTSYETVLAIKGSFMRKSDLGITEKSKLLCKDLLESDQPIPEHTLFRDDTFDEVCQRLQGKNESRVIQDISRLIVPSAETLAVDGAENLKHLVESVNERWGSSIAFYGPLPQPDYAVAFDRSAFTDDQLKKFEPFLGYDPDTYSSLFLGTFYMYFPFLTCEVKGTAALDIADRQNAHSMTLAVRGVVELLRYVGRGDEVNREILAFSLSHDHRTVRIYGHYPVIDGDKISFYRHPIRTFDFTELEGRDKWTTYKFIRNVYEKWAPEHLQRIRSAIDEIPPGVNFSISNSAPDLPQPSTPPVVDEDEVTSNTSFTRQTQILKRPRNH</sequence>
<dbReference type="PANTHER" id="PTHR42470">
    <property type="entry name" value="VAST DOMAIN-CONTAINING PROTEIN"/>
    <property type="match status" value="1"/>
</dbReference>
<evidence type="ECO:0000259" key="2">
    <source>
        <dbReference type="Pfam" id="PF25545"/>
    </source>
</evidence>
<comment type="caution">
    <text evidence="3">The sequence shown here is derived from an EMBL/GenBank/DDBJ whole genome shotgun (WGS) entry which is preliminary data.</text>
</comment>
<evidence type="ECO:0000313" key="3">
    <source>
        <dbReference type="EMBL" id="OAL62603.1"/>
    </source>
</evidence>